<sequence length="389" mass="44653">LTELGDFVCDPFMGSGTTLVEAKISDRPSVGVDINPVACLISKAKVTAIDPKVIHESFDKLLLNLPISQNNKLRLPFSINEESTTYVINYKFSGSAHERIDYWFKPETKKELEIIYSEIKKIKNKDVQTFFLCGFSHILKNCSIWLAKSNKPTRDFRKIIPDPYKTFLRHIKFMVKKNKDFWNILQSNDTMDTKAKPVCGDTIEIPVEDNSVSLVVTSPPYVTSYEYADLHQLSAIWFGYTDDLAEFRKGFIGSAHNDTEEIEIGSELGKEIVDELMFRDKSKSKEVKVYFSEMRQSFLEMKRYLKKGGKACIVIGDTSFKGVPVLNAEVFVEQMQNIGFKIYRIIKRMIPSKILPQTRDPRSGQFTSSTNSKKVLAYPYEYIIIMERL</sequence>
<dbReference type="GO" id="GO:0009307">
    <property type="term" value="P:DNA restriction-modification system"/>
    <property type="evidence" value="ECO:0007669"/>
    <property type="project" value="UniProtKB-KW"/>
</dbReference>
<evidence type="ECO:0000256" key="5">
    <source>
        <dbReference type="ARBA" id="ARBA00022747"/>
    </source>
</evidence>
<evidence type="ECO:0000259" key="9">
    <source>
        <dbReference type="Pfam" id="PF01555"/>
    </source>
</evidence>
<dbReference type="Gene3D" id="3.40.50.150">
    <property type="entry name" value="Vaccinia Virus protein VP39"/>
    <property type="match status" value="2"/>
</dbReference>
<dbReference type="EC" id="2.1.1.-" evidence="8"/>
<dbReference type="GO" id="GO:0032259">
    <property type="term" value="P:methylation"/>
    <property type="evidence" value="ECO:0007669"/>
    <property type="project" value="UniProtKB-KW"/>
</dbReference>
<name>A0A2H9PAB1_9BACT</name>
<evidence type="ECO:0000256" key="3">
    <source>
        <dbReference type="ARBA" id="ARBA00022679"/>
    </source>
</evidence>
<dbReference type="GO" id="GO:0008170">
    <property type="term" value="F:N-methyltransferase activity"/>
    <property type="evidence" value="ECO:0007669"/>
    <property type="project" value="InterPro"/>
</dbReference>
<evidence type="ECO:0000256" key="6">
    <source>
        <dbReference type="ARBA" id="ARBA00023125"/>
    </source>
</evidence>
<dbReference type="GO" id="GO:0015667">
    <property type="term" value="F:site-specific DNA-methyltransferase (cytosine-N4-specific) activity"/>
    <property type="evidence" value="ECO:0007669"/>
    <property type="project" value="UniProtKB-EC"/>
</dbReference>
<comment type="caution">
    <text evidence="10">The sequence shown here is derived from an EMBL/GenBank/DDBJ whole genome shotgun (WGS) entry which is preliminary data.</text>
</comment>
<evidence type="ECO:0000256" key="1">
    <source>
        <dbReference type="ARBA" id="ARBA00010203"/>
    </source>
</evidence>
<dbReference type="Proteomes" id="UP000234145">
    <property type="component" value="Unassembled WGS sequence"/>
</dbReference>
<dbReference type="SUPFAM" id="SSF53335">
    <property type="entry name" value="S-adenosyl-L-methionine-dependent methyltransferases"/>
    <property type="match status" value="2"/>
</dbReference>
<protein>
    <recommendedName>
        <fullName evidence="8">Methyltransferase</fullName>
        <ecNumber evidence="8">2.1.1.-</ecNumber>
    </recommendedName>
</protein>
<dbReference type="EMBL" id="PFMS01000093">
    <property type="protein sequence ID" value="PIZ15357.1"/>
    <property type="molecule type" value="Genomic_DNA"/>
</dbReference>
<evidence type="ECO:0000313" key="10">
    <source>
        <dbReference type="EMBL" id="PIZ15357.1"/>
    </source>
</evidence>
<dbReference type="PROSITE" id="PS00093">
    <property type="entry name" value="N4_MTASE"/>
    <property type="match status" value="1"/>
</dbReference>
<evidence type="ECO:0000313" key="11">
    <source>
        <dbReference type="Proteomes" id="UP000234145"/>
    </source>
</evidence>
<dbReference type="Pfam" id="PF01555">
    <property type="entry name" value="N6_N4_Mtase"/>
    <property type="match status" value="2"/>
</dbReference>
<dbReference type="InterPro" id="IPR001091">
    <property type="entry name" value="RM_Methyltransferase"/>
</dbReference>
<comment type="similarity">
    <text evidence="1">Belongs to the N(4)/N(6)-methyltransferase family. N(4) subfamily.</text>
</comment>
<organism evidence="10 11">
    <name type="scientific">Candidatus Desantisbacteria bacterium CG_4_10_14_0_8_um_filter_39_17</name>
    <dbReference type="NCBI Taxonomy" id="1974542"/>
    <lineage>
        <taxon>Bacteria</taxon>
        <taxon>Candidatus Desantisiibacteriota</taxon>
    </lineage>
</organism>
<comment type="catalytic activity">
    <reaction evidence="7">
        <text>a 2'-deoxycytidine in DNA + S-adenosyl-L-methionine = an N(4)-methyl-2'-deoxycytidine in DNA + S-adenosyl-L-homocysteine + H(+)</text>
        <dbReference type="Rhea" id="RHEA:16857"/>
        <dbReference type="Rhea" id="RHEA-COMP:11369"/>
        <dbReference type="Rhea" id="RHEA-COMP:13674"/>
        <dbReference type="ChEBI" id="CHEBI:15378"/>
        <dbReference type="ChEBI" id="CHEBI:57856"/>
        <dbReference type="ChEBI" id="CHEBI:59789"/>
        <dbReference type="ChEBI" id="CHEBI:85452"/>
        <dbReference type="ChEBI" id="CHEBI:137933"/>
        <dbReference type="EC" id="2.1.1.113"/>
    </reaction>
</comment>
<dbReference type="GO" id="GO:0003677">
    <property type="term" value="F:DNA binding"/>
    <property type="evidence" value="ECO:0007669"/>
    <property type="project" value="UniProtKB-KW"/>
</dbReference>
<reference evidence="11" key="1">
    <citation type="submission" date="2017-09" db="EMBL/GenBank/DDBJ databases">
        <title>Depth-based differentiation of microbial function through sediment-hosted aquifers and enrichment of novel symbionts in the deep terrestrial subsurface.</title>
        <authorList>
            <person name="Probst A.J."/>
            <person name="Ladd B."/>
            <person name="Jarett J.K."/>
            <person name="Geller-Mcgrath D.E."/>
            <person name="Sieber C.M.K."/>
            <person name="Emerson J.B."/>
            <person name="Anantharaman K."/>
            <person name="Thomas B.C."/>
            <person name="Malmstrom R."/>
            <person name="Stieglmeier M."/>
            <person name="Klingl A."/>
            <person name="Woyke T."/>
            <person name="Ryan C.M."/>
            <person name="Banfield J.F."/>
        </authorList>
    </citation>
    <scope>NUCLEOTIDE SEQUENCE [LARGE SCALE GENOMIC DNA]</scope>
</reference>
<keyword evidence="6" id="KW-0238">DNA-binding</keyword>
<keyword evidence="2" id="KW-0489">Methyltransferase</keyword>
<dbReference type="InterPro" id="IPR002941">
    <property type="entry name" value="DNA_methylase_N4/N6"/>
</dbReference>
<keyword evidence="4" id="KW-0949">S-adenosyl-L-methionine</keyword>
<feature type="non-terminal residue" evidence="10">
    <location>
        <position position="1"/>
    </location>
</feature>
<evidence type="ECO:0000256" key="4">
    <source>
        <dbReference type="ARBA" id="ARBA00022691"/>
    </source>
</evidence>
<evidence type="ECO:0000256" key="8">
    <source>
        <dbReference type="RuleBase" id="RU362026"/>
    </source>
</evidence>
<gene>
    <name evidence="10" type="ORF">COY51_05430</name>
</gene>
<dbReference type="InterPro" id="IPR017985">
    <property type="entry name" value="MeTrfase_CN4_CS"/>
</dbReference>
<keyword evidence="3" id="KW-0808">Transferase</keyword>
<dbReference type="AlphaFoldDB" id="A0A2H9PAB1"/>
<dbReference type="InterPro" id="IPR029063">
    <property type="entry name" value="SAM-dependent_MTases_sf"/>
</dbReference>
<feature type="domain" description="DNA methylase N-4/N-6" evidence="9">
    <location>
        <begin position="2"/>
        <end position="43"/>
    </location>
</feature>
<evidence type="ECO:0000256" key="2">
    <source>
        <dbReference type="ARBA" id="ARBA00022603"/>
    </source>
</evidence>
<dbReference type="PRINTS" id="PR00508">
    <property type="entry name" value="S21N4MTFRASE"/>
</dbReference>
<proteinExistence type="inferred from homology"/>
<keyword evidence="5" id="KW-0680">Restriction system</keyword>
<feature type="domain" description="DNA methylase N-4/N-6" evidence="9">
    <location>
        <begin position="212"/>
        <end position="386"/>
    </location>
</feature>
<evidence type="ECO:0000256" key="7">
    <source>
        <dbReference type="ARBA" id="ARBA00049120"/>
    </source>
</evidence>
<accession>A0A2H9PAB1</accession>